<keyword evidence="4 8" id="KW-0694">RNA-binding</keyword>
<dbReference type="PANTHER" id="PTHR45843:SF1">
    <property type="entry name" value="PEPTIDYL-PROLYL CIS-TRANS ISOMERASE-LIKE 4"/>
    <property type="match status" value="1"/>
</dbReference>
<reference evidence="10" key="2">
    <citation type="submission" date="2025-09" db="UniProtKB">
        <authorList>
            <consortium name="Ensembl"/>
        </authorList>
    </citation>
    <scope>IDENTIFICATION</scope>
</reference>
<protein>
    <recommendedName>
        <fullName evidence="3">peptidylprolyl isomerase</fullName>
        <ecNumber evidence="3">5.2.1.8</ecNumber>
    </recommendedName>
</protein>
<keyword evidence="11" id="KW-1185">Reference proteome</keyword>
<evidence type="ECO:0000256" key="6">
    <source>
        <dbReference type="ARBA" id="ARBA00023235"/>
    </source>
</evidence>
<evidence type="ECO:0000313" key="10">
    <source>
        <dbReference type="Ensembl" id="ENSSTUP00000076164.1"/>
    </source>
</evidence>
<dbReference type="Proteomes" id="UP000472277">
    <property type="component" value="Chromosome 35"/>
</dbReference>
<keyword evidence="5" id="KW-0697">Rotamase</keyword>
<dbReference type="GO" id="GO:0005634">
    <property type="term" value="C:nucleus"/>
    <property type="evidence" value="ECO:0007669"/>
    <property type="project" value="UniProtKB-SubCell"/>
</dbReference>
<dbReference type="Gene3D" id="3.30.70.330">
    <property type="match status" value="1"/>
</dbReference>
<evidence type="ECO:0000313" key="11">
    <source>
        <dbReference type="Proteomes" id="UP000472277"/>
    </source>
</evidence>
<dbReference type="InterPro" id="IPR000504">
    <property type="entry name" value="RRM_dom"/>
</dbReference>
<sequence length="193" mass="21655">ASIFCLRTGVQRCRYCVSKTLSQVMHVNVQGSVFGEVSEGFGVLDKINDTFIDKDFIPFQDIRINHTVILEDPFDDPADLPVPDRCPEPTKEQLDSGRIGAEEVINDTDGKEADELLKEAAVGDLPDAEVKPPENVLFVWKLNPVTTDEDLEIIFSRFGLLKCCEIIRDLKSGESLCYAFIEFENMCICLVFT</sequence>
<dbReference type="InterPro" id="IPR012677">
    <property type="entry name" value="Nucleotide-bd_a/b_plait_sf"/>
</dbReference>
<organism evidence="10 11">
    <name type="scientific">Salmo trutta</name>
    <name type="common">Brown trout</name>
    <dbReference type="NCBI Taxonomy" id="8032"/>
    <lineage>
        <taxon>Eukaryota</taxon>
        <taxon>Metazoa</taxon>
        <taxon>Chordata</taxon>
        <taxon>Craniata</taxon>
        <taxon>Vertebrata</taxon>
        <taxon>Euteleostomi</taxon>
        <taxon>Actinopterygii</taxon>
        <taxon>Neopterygii</taxon>
        <taxon>Teleostei</taxon>
        <taxon>Protacanthopterygii</taxon>
        <taxon>Salmoniformes</taxon>
        <taxon>Salmonidae</taxon>
        <taxon>Salmoninae</taxon>
        <taxon>Salmo</taxon>
    </lineage>
</organism>
<proteinExistence type="predicted"/>
<name>A0A674BYD8_SALTR</name>
<evidence type="ECO:0000256" key="1">
    <source>
        <dbReference type="ARBA" id="ARBA00000971"/>
    </source>
</evidence>
<dbReference type="GeneTree" id="ENSGT00940000156283"/>
<dbReference type="InParanoid" id="A0A674BYD8"/>
<evidence type="ECO:0000259" key="9">
    <source>
        <dbReference type="PROSITE" id="PS50102"/>
    </source>
</evidence>
<evidence type="ECO:0000256" key="3">
    <source>
        <dbReference type="ARBA" id="ARBA00013194"/>
    </source>
</evidence>
<dbReference type="Gene3D" id="2.40.100.10">
    <property type="entry name" value="Cyclophilin-like"/>
    <property type="match status" value="1"/>
</dbReference>
<comment type="catalytic activity">
    <reaction evidence="1">
        <text>[protein]-peptidylproline (omega=180) = [protein]-peptidylproline (omega=0)</text>
        <dbReference type="Rhea" id="RHEA:16237"/>
        <dbReference type="Rhea" id="RHEA-COMP:10747"/>
        <dbReference type="Rhea" id="RHEA-COMP:10748"/>
        <dbReference type="ChEBI" id="CHEBI:83833"/>
        <dbReference type="ChEBI" id="CHEBI:83834"/>
        <dbReference type="EC" id="5.2.1.8"/>
    </reaction>
</comment>
<dbReference type="InterPro" id="IPR029000">
    <property type="entry name" value="Cyclophilin-like_dom_sf"/>
</dbReference>
<keyword evidence="7" id="KW-0539">Nucleus</keyword>
<feature type="domain" description="RRM" evidence="9">
    <location>
        <begin position="135"/>
        <end position="185"/>
    </location>
</feature>
<dbReference type="SUPFAM" id="SSF50891">
    <property type="entry name" value="Cyclophilin-like"/>
    <property type="match status" value="1"/>
</dbReference>
<dbReference type="AlphaFoldDB" id="A0A674BYD8"/>
<dbReference type="EC" id="5.2.1.8" evidence="3"/>
<dbReference type="GO" id="GO:0003755">
    <property type="term" value="F:peptidyl-prolyl cis-trans isomerase activity"/>
    <property type="evidence" value="ECO:0007669"/>
    <property type="project" value="UniProtKB-KW"/>
</dbReference>
<dbReference type="InterPro" id="IPR035542">
    <property type="entry name" value="CRIP"/>
</dbReference>
<evidence type="ECO:0000256" key="4">
    <source>
        <dbReference type="ARBA" id="ARBA00022884"/>
    </source>
</evidence>
<keyword evidence="6" id="KW-0413">Isomerase</keyword>
<dbReference type="PANTHER" id="PTHR45843">
    <property type="entry name" value="PEPTIDYL-PROLYL CIS-TRANS ISOMERASE-LIKE 4"/>
    <property type="match status" value="1"/>
</dbReference>
<dbReference type="Ensembl" id="ENSSTUT00000080956.1">
    <property type="protein sequence ID" value="ENSSTUP00000076164.1"/>
    <property type="gene ID" value="ENSSTUG00000033424.1"/>
</dbReference>
<evidence type="ECO:0000256" key="8">
    <source>
        <dbReference type="PROSITE-ProRule" id="PRU00176"/>
    </source>
</evidence>
<dbReference type="GO" id="GO:0003723">
    <property type="term" value="F:RNA binding"/>
    <property type="evidence" value="ECO:0007669"/>
    <property type="project" value="UniProtKB-UniRule"/>
</dbReference>
<dbReference type="Pfam" id="PF00160">
    <property type="entry name" value="Pro_isomerase"/>
    <property type="match status" value="1"/>
</dbReference>
<accession>A0A674BYD8</accession>
<dbReference type="Pfam" id="PF00076">
    <property type="entry name" value="RRM_1"/>
    <property type="match status" value="1"/>
</dbReference>
<evidence type="ECO:0000256" key="5">
    <source>
        <dbReference type="ARBA" id="ARBA00023110"/>
    </source>
</evidence>
<comment type="subcellular location">
    <subcellularLocation>
        <location evidence="2">Nucleus</location>
    </subcellularLocation>
</comment>
<dbReference type="SUPFAM" id="SSF54928">
    <property type="entry name" value="RNA-binding domain, RBD"/>
    <property type="match status" value="1"/>
</dbReference>
<evidence type="ECO:0000256" key="7">
    <source>
        <dbReference type="ARBA" id="ARBA00023242"/>
    </source>
</evidence>
<dbReference type="InterPro" id="IPR002130">
    <property type="entry name" value="Cyclophilin-type_PPIase_dom"/>
</dbReference>
<dbReference type="InterPro" id="IPR035979">
    <property type="entry name" value="RBD_domain_sf"/>
</dbReference>
<evidence type="ECO:0000256" key="2">
    <source>
        <dbReference type="ARBA" id="ARBA00004123"/>
    </source>
</evidence>
<dbReference type="PROSITE" id="PS50102">
    <property type="entry name" value="RRM"/>
    <property type="match status" value="1"/>
</dbReference>
<reference evidence="10" key="1">
    <citation type="submission" date="2025-08" db="UniProtKB">
        <authorList>
            <consortium name="Ensembl"/>
        </authorList>
    </citation>
    <scope>IDENTIFICATION</scope>
</reference>